<organism evidence="2 3">
    <name type="scientific">Halomarina ordinaria</name>
    <dbReference type="NCBI Taxonomy" id="3033939"/>
    <lineage>
        <taxon>Archaea</taxon>
        <taxon>Methanobacteriati</taxon>
        <taxon>Methanobacteriota</taxon>
        <taxon>Stenosarchaea group</taxon>
        <taxon>Halobacteria</taxon>
        <taxon>Halobacteriales</taxon>
        <taxon>Natronomonadaceae</taxon>
        <taxon>Halomarina</taxon>
    </lineage>
</organism>
<dbReference type="RefSeq" id="WP_304448036.1">
    <property type="nucleotide sequence ID" value="NZ_JARRAH010000001.1"/>
</dbReference>
<protein>
    <submittedName>
        <fullName evidence="2">Uncharacterized protein</fullName>
    </submittedName>
</protein>
<proteinExistence type="predicted"/>
<evidence type="ECO:0000313" key="3">
    <source>
        <dbReference type="Proteomes" id="UP001596406"/>
    </source>
</evidence>
<comment type="caution">
    <text evidence="2">The sequence shown here is derived from an EMBL/GenBank/DDBJ whole genome shotgun (WGS) entry which is preliminary data.</text>
</comment>
<feature type="compositionally biased region" description="Basic and acidic residues" evidence="1">
    <location>
        <begin position="73"/>
        <end position="87"/>
    </location>
</feature>
<feature type="region of interest" description="Disordered" evidence="1">
    <location>
        <begin position="73"/>
        <end position="98"/>
    </location>
</feature>
<reference evidence="2 3" key="1">
    <citation type="journal article" date="2019" name="Int. J. Syst. Evol. Microbiol.">
        <title>The Global Catalogue of Microorganisms (GCM) 10K type strain sequencing project: providing services to taxonomists for standard genome sequencing and annotation.</title>
        <authorList>
            <consortium name="The Broad Institute Genomics Platform"/>
            <consortium name="The Broad Institute Genome Sequencing Center for Infectious Disease"/>
            <person name="Wu L."/>
            <person name="Ma J."/>
        </authorList>
    </citation>
    <scope>NUCLEOTIDE SEQUENCE [LARGE SCALE GENOMIC DNA]</scope>
    <source>
        <strain evidence="2 3">PSRA2</strain>
    </source>
</reference>
<dbReference type="EMBL" id="JBHSXM010000001">
    <property type="protein sequence ID" value="MFC6836350.1"/>
    <property type="molecule type" value="Genomic_DNA"/>
</dbReference>
<gene>
    <name evidence="2" type="ORF">ACFQHK_07500</name>
</gene>
<name>A0ABD5U776_9EURY</name>
<evidence type="ECO:0000256" key="1">
    <source>
        <dbReference type="SAM" id="MobiDB-lite"/>
    </source>
</evidence>
<evidence type="ECO:0000313" key="2">
    <source>
        <dbReference type="EMBL" id="MFC6836350.1"/>
    </source>
</evidence>
<dbReference type="Proteomes" id="UP001596406">
    <property type="component" value="Unassembled WGS sequence"/>
</dbReference>
<keyword evidence="3" id="KW-1185">Reference proteome</keyword>
<sequence>MDSLAPDHVPLYETPAEQRRVWERCAERGLPVVAVRDAARGYVVRYDLQHLERELRPEVVQRLRDRVHAFRRQEARTDADSQVERVGGEVGPVSGDLHTATETDARDLASHLAATVFDRSNWAHERR</sequence>
<accession>A0ABD5U776</accession>
<dbReference type="PROSITE" id="PS50096">
    <property type="entry name" value="IQ"/>
    <property type="match status" value="1"/>
</dbReference>
<dbReference type="AlphaFoldDB" id="A0ABD5U776"/>